<dbReference type="OrthoDB" id="8612426at2"/>
<reference evidence="6 7" key="1">
    <citation type="submission" date="2017-09" db="EMBL/GenBank/DDBJ databases">
        <authorList>
            <person name="Ehlers B."/>
            <person name="Leendertz F.H."/>
        </authorList>
    </citation>
    <scope>NUCLEOTIDE SEQUENCE [LARGE SCALE GENOMIC DNA]</scope>
    <source>
        <strain evidence="6 7">DSM 16848</strain>
    </source>
</reference>
<protein>
    <recommendedName>
        <fullName evidence="5">CRISPR type III-B/RAMP module-associated protein Cmr5</fullName>
    </recommendedName>
</protein>
<evidence type="ECO:0000256" key="1">
    <source>
        <dbReference type="ARBA" id="ARBA00004496"/>
    </source>
</evidence>
<dbReference type="Gene3D" id="1.10.520.30">
    <property type="entry name" value="AF1862-like domain"/>
    <property type="match status" value="1"/>
</dbReference>
<dbReference type="Proteomes" id="UP000219669">
    <property type="component" value="Unassembled WGS sequence"/>
</dbReference>
<keyword evidence="7" id="KW-1185">Reference proteome</keyword>
<accession>A0A286EDA5</accession>
<evidence type="ECO:0000256" key="3">
    <source>
        <dbReference type="ARBA" id="ARBA00022490"/>
    </source>
</evidence>
<evidence type="ECO:0000256" key="2">
    <source>
        <dbReference type="ARBA" id="ARBA00006161"/>
    </source>
</evidence>
<keyword evidence="4" id="KW-0051">Antiviral defense</keyword>
<comment type="similarity">
    <text evidence="2">Belongs to the CRISPR system Cmr5 family.</text>
</comment>
<gene>
    <name evidence="6" type="ORF">SAMN02746062_01433</name>
</gene>
<organism evidence="6 7">
    <name type="scientific">Alysiella filiformis DSM 16848</name>
    <dbReference type="NCBI Taxonomy" id="1120981"/>
    <lineage>
        <taxon>Bacteria</taxon>
        <taxon>Pseudomonadati</taxon>
        <taxon>Pseudomonadota</taxon>
        <taxon>Betaproteobacteria</taxon>
        <taxon>Neisseriales</taxon>
        <taxon>Neisseriaceae</taxon>
        <taxon>Alysiella</taxon>
    </lineage>
</organism>
<comment type="subcellular location">
    <subcellularLocation>
        <location evidence="1">Cytoplasm</location>
    </subcellularLocation>
</comment>
<dbReference type="InterPro" id="IPR023101">
    <property type="entry name" value="AF1862-like_dom_sf"/>
</dbReference>
<dbReference type="InterPro" id="IPR010160">
    <property type="entry name" value="CRISPR-assoc_prot_Cmr5"/>
</dbReference>
<proteinExistence type="inferred from homology"/>
<evidence type="ECO:0000256" key="5">
    <source>
        <dbReference type="ARBA" id="ARBA00030001"/>
    </source>
</evidence>
<evidence type="ECO:0000313" key="6">
    <source>
        <dbReference type="EMBL" id="SOD68883.1"/>
    </source>
</evidence>
<evidence type="ECO:0000256" key="4">
    <source>
        <dbReference type="ARBA" id="ARBA00023118"/>
    </source>
</evidence>
<name>A0A286EDA5_9NEIS</name>
<sequence>MNNIRSQKMAQAAYPLVEKMQATHLKDEYFKNEESDEKALKMAQSLSAKYRTLALNFPSMILQSGLSQTIGFLLAKGSLKENEPAENKHDKDKSKKTKVNEHLLLLRHLAKLLSDEQNKYDENSLHEKILQADLAEYQLLTRKALDASSCLKRYTQALLESEKDKGKANE</sequence>
<evidence type="ECO:0000313" key="7">
    <source>
        <dbReference type="Proteomes" id="UP000219669"/>
    </source>
</evidence>
<dbReference type="GO" id="GO:0051607">
    <property type="term" value="P:defense response to virus"/>
    <property type="evidence" value="ECO:0007669"/>
    <property type="project" value="UniProtKB-KW"/>
</dbReference>
<keyword evidence="3" id="KW-0963">Cytoplasm</keyword>
<dbReference type="GO" id="GO:0005737">
    <property type="term" value="C:cytoplasm"/>
    <property type="evidence" value="ECO:0007669"/>
    <property type="project" value="UniProtKB-SubCell"/>
</dbReference>
<dbReference type="Pfam" id="PF09701">
    <property type="entry name" value="Cas_Cmr5"/>
    <property type="match status" value="1"/>
</dbReference>
<dbReference type="EMBL" id="OCNF01000011">
    <property type="protein sequence ID" value="SOD68883.1"/>
    <property type="molecule type" value="Genomic_DNA"/>
</dbReference>
<dbReference type="SUPFAM" id="SSF158568">
    <property type="entry name" value="AF1862-like"/>
    <property type="match status" value="1"/>
</dbReference>
<dbReference type="AlphaFoldDB" id="A0A286EDA5"/>
<dbReference type="NCBIfam" id="TIGR01881">
    <property type="entry name" value="cas_Cmr5"/>
    <property type="match status" value="1"/>
</dbReference>